<evidence type="ECO:0000256" key="9">
    <source>
        <dbReference type="ARBA" id="ARBA00022832"/>
    </source>
</evidence>
<keyword evidence="14 17" id="KW-0472">Membrane</keyword>
<feature type="coiled-coil region" evidence="16">
    <location>
        <begin position="45"/>
        <end position="72"/>
    </location>
</feature>
<evidence type="ECO:0000256" key="17">
    <source>
        <dbReference type="SAM" id="Phobius"/>
    </source>
</evidence>
<comment type="pathway">
    <text evidence="3">Sphingolipid metabolism.</text>
</comment>
<proteinExistence type="predicted"/>
<feature type="domain" description="Fatty acid hydroxylase" evidence="18">
    <location>
        <begin position="155"/>
        <end position="296"/>
    </location>
</feature>
<keyword evidence="9" id="KW-0276">Fatty acid metabolism</keyword>
<dbReference type="InterPro" id="IPR036400">
    <property type="entry name" value="Cyt_B5-like_heme/steroid_sf"/>
</dbReference>
<dbReference type="EMBL" id="OU892279">
    <property type="protein sequence ID" value="CAG9766436.1"/>
    <property type="molecule type" value="Genomic_DNA"/>
</dbReference>
<evidence type="ECO:0000256" key="13">
    <source>
        <dbReference type="ARBA" id="ARBA00023098"/>
    </source>
</evidence>
<dbReference type="InterPro" id="IPR018506">
    <property type="entry name" value="Cyt_B5_heme-BS"/>
</dbReference>
<feature type="transmembrane region" description="Helical" evidence="17">
    <location>
        <begin position="112"/>
        <end position="130"/>
    </location>
</feature>
<dbReference type="AlphaFoldDB" id="A0A9N9MM07"/>
<keyword evidence="20" id="KW-1185">Reference proteome</keyword>
<keyword evidence="15" id="KW-0275">Fatty acid biosynthesis</keyword>
<dbReference type="PANTHER" id="PTHR12863:SF1">
    <property type="entry name" value="FATTY ACID 2-HYDROXYLASE"/>
    <property type="match status" value="1"/>
</dbReference>
<protein>
    <recommendedName>
        <fullName evidence="18">Fatty acid hydroxylase domain-containing protein</fullName>
    </recommendedName>
</protein>
<keyword evidence="5" id="KW-0444">Lipid biosynthesis</keyword>
<sequence length="309" mass="36342">MTFEVTYQNARYNIKSFLKNHPGGLNYLEPYKELDVEKRMKITHSQAATYLLEEYRLELQKHENDLEKLVDWSKPMLKQVGNLGTKYKTWVNCPVDRDLTLFENPLLEMLTITPWYFVPAVWVPVIIYLIKLGTQRYIDLTRDPSPTRTIVLYIFLGLILWSFIEYSLHRWVFHMEPTGKSKLLIYVHFIMHGLHHKVPFDTRRLVFPPAGSAIIGSIIYKIVSLIVPDYMIILLAAGGFSGYLMYDMIHFYLHCGAPKENSYFYHLKRYHNQHHFAQHNSGFGISSTFWDQIFGTVINLRSLATSIRW</sequence>
<dbReference type="GO" id="GO:0080132">
    <property type="term" value="F:fatty acid 2-hydroxylase activity"/>
    <property type="evidence" value="ECO:0007669"/>
    <property type="project" value="InterPro"/>
</dbReference>
<evidence type="ECO:0000256" key="7">
    <source>
        <dbReference type="ARBA" id="ARBA00022723"/>
    </source>
</evidence>
<evidence type="ECO:0000256" key="5">
    <source>
        <dbReference type="ARBA" id="ARBA00022516"/>
    </source>
</evidence>
<dbReference type="Pfam" id="PF04116">
    <property type="entry name" value="FA_hydroxylase"/>
    <property type="match status" value="1"/>
</dbReference>
<evidence type="ECO:0000256" key="14">
    <source>
        <dbReference type="ARBA" id="ARBA00023136"/>
    </source>
</evidence>
<evidence type="ECO:0000256" key="3">
    <source>
        <dbReference type="ARBA" id="ARBA00004991"/>
    </source>
</evidence>
<accession>A0A9N9MM07</accession>
<dbReference type="InterPro" id="IPR014430">
    <property type="entry name" value="Scs7"/>
</dbReference>
<evidence type="ECO:0000256" key="1">
    <source>
        <dbReference type="ARBA" id="ARBA00001947"/>
    </source>
</evidence>
<keyword evidence="11 17" id="KW-1133">Transmembrane helix</keyword>
<dbReference type="Gene3D" id="3.10.120.10">
    <property type="entry name" value="Cytochrome b5-like heme/steroid binding domain"/>
    <property type="match status" value="1"/>
</dbReference>
<dbReference type="GO" id="GO:0005506">
    <property type="term" value="F:iron ion binding"/>
    <property type="evidence" value="ECO:0007669"/>
    <property type="project" value="InterPro"/>
</dbReference>
<evidence type="ECO:0000256" key="2">
    <source>
        <dbReference type="ARBA" id="ARBA00004477"/>
    </source>
</evidence>
<evidence type="ECO:0000259" key="18">
    <source>
        <dbReference type="Pfam" id="PF04116"/>
    </source>
</evidence>
<reference evidence="19" key="1">
    <citation type="submission" date="2022-01" db="EMBL/GenBank/DDBJ databases">
        <authorList>
            <person name="King R."/>
        </authorList>
    </citation>
    <scope>NUCLEOTIDE SEQUENCE</scope>
</reference>
<dbReference type="GO" id="GO:0006633">
    <property type="term" value="P:fatty acid biosynthetic process"/>
    <property type="evidence" value="ECO:0007669"/>
    <property type="project" value="UniProtKB-KW"/>
</dbReference>
<evidence type="ECO:0000313" key="19">
    <source>
        <dbReference type="EMBL" id="CAG9766436.1"/>
    </source>
</evidence>
<dbReference type="PANTHER" id="PTHR12863">
    <property type="entry name" value="FATTY ACID HYDROXYLASE"/>
    <property type="match status" value="1"/>
</dbReference>
<feature type="transmembrane region" description="Helical" evidence="17">
    <location>
        <begin position="230"/>
        <end position="253"/>
    </location>
</feature>
<evidence type="ECO:0000256" key="8">
    <source>
        <dbReference type="ARBA" id="ARBA00022824"/>
    </source>
</evidence>
<organism evidence="19 20">
    <name type="scientific">Ceutorhynchus assimilis</name>
    <name type="common">cabbage seed weevil</name>
    <dbReference type="NCBI Taxonomy" id="467358"/>
    <lineage>
        <taxon>Eukaryota</taxon>
        <taxon>Metazoa</taxon>
        <taxon>Ecdysozoa</taxon>
        <taxon>Arthropoda</taxon>
        <taxon>Hexapoda</taxon>
        <taxon>Insecta</taxon>
        <taxon>Pterygota</taxon>
        <taxon>Neoptera</taxon>
        <taxon>Endopterygota</taxon>
        <taxon>Coleoptera</taxon>
        <taxon>Polyphaga</taxon>
        <taxon>Cucujiformia</taxon>
        <taxon>Curculionidae</taxon>
        <taxon>Ceutorhynchinae</taxon>
        <taxon>Ceutorhynchus</taxon>
    </lineage>
</organism>
<evidence type="ECO:0000256" key="12">
    <source>
        <dbReference type="ARBA" id="ARBA00023002"/>
    </source>
</evidence>
<dbReference type="SUPFAM" id="SSF55856">
    <property type="entry name" value="Cytochrome b5-like heme/steroid binding domain"/>
    <property type="match status" value="1"/>
</dbReference>
<keyword evidence="6 17" id="KW-0812">Transmembrane</keyword>
<feature type="transmembrane region" description="Helical" evidence="17">
    <location>
        <begin position="150"/>
        <end position="168"/>
    </location>
</feature>
<evidence type="ECO:0000256" key="15">
    <source>
        <dbReference type="ARBA" id="ARBA00023160"/>
    </source>
</evidence>
<dbReference type="PROSITE" id="PS00191">
    <property type="entry name" value="CYTOCHROME_B5_1"/>
    <property type="match status" value="1"/>
</dbReference>
<keyword evidence="16" id="KW-0175">Coiled coil</keyword>
<feature type="transmembrane region" description="Helical" evidence="17">
    <location>
        <begin position="205"/>
        <end position="223"/>
    </location>
</feature>
<evidence type="ECO:0000256" key="11">
    <source>
        <dbReference type="ARBA" id="ARBA00022989"/>
    </source>
</evidence>
<comment type="pathway">
    <text evidence="4">Lipid metabolism.</text>
</comment>
<dbReference type="GO" id="GO:0005789">
    <property type="term" value="C:endoplasmic reticulum membrane"/>
    <property type="evidence" value="ECO:0007669"/>
    <property type="project" value="UniProtKB-SubCell"/>
</dbReference>
<evidence type="ECO:0000313" key="20">
    <source>
        <dbReference type="Proteomes" id="UP001152799"/>
    </source>
</evidence>
<keyword evidence="8" id="KW-0256">Endoplasmic reticulum</keyword>
<comment type="cofactor">
    <cofactor evidence="1">
        <name>Zn(2+)</name>
        <dbReference type="ChEBI" id="CHEBI:29105"/>
    </cofactor>
</comment>
<dbReference type="OrthoDB" id="2204368at2759"/>
<name>A0A9N9MM07_9CUCU</name>
<evidence type="ECO:0000256" key="16">
    <source>
        <dbReference type="SAM" id="Coils"/>
    </source>
</evidence>
<keyword evidence="7" id="KW-0479">Metal-binding</keyword>
<dbReference type="GO" id="GO:0020037">
    <property type="term" value="F:heme binding"/>
    <property type="evidence" value="ECO:0007669"/>
    <property type="project" value="InterPro"/>
</dbReference>
<dbReference type="InterPro" id="IPR006694">
    <property type="entry name" value="Fatty_acid_hydroxylase"/>
</dbReference>
<keyword evidence="10" id="KW-0862">Zinc</keyword>
<evidence type="ECO:0000256" key="10">
    <source>
        <dbReference type="ARBA" id="ARBA00022833"/>
    </source>
</evidence>
<gene>
    <name evidence="19" type="ORF">CEUTPL_LOCUS7020</name>
</gene>
<evidence type="ECO:0000256" key="4">
    <source>
        <dbReference type="ARBA" id="ARBA00005189"/>
    </source>
</evidence>
<comment type="subcellular location">
    <subcellularLocation>
        <location evidence="2">Endoplasmic reticulum membrane</location>
        <topology evidence="2">Multi-pass membrane protein</topology>
    </subcellularLocation>
</comment>
<evidence type="ECO:0000256" key="6">
    <source>
        <dbReference type="ARBA" id="ARBA00022692"/>
    </source>
</evidence>
<dbReference type="Proteomes" id="UP001152799">
    <property type="component" value="Chromosome 3"/>
</dbReference>
<keyword evidence="13" id="KW-0443">Lipid metabolism</keyword>
<keyword evidence="12" id="KW-0560">Oxidoreductase</keyword>